<dbReference type="EMBL" id="CAJPDQ010000023">
    <property type="protein sequence ID" value="CAF9925548.1"/>
    <property type="molecule type" value="Genomic_DNA"/>
</dbReference>
<keyword evidence="3" id="KW-1185">Reference proteome</keyword>
<organism evidence="2 3">
    <name type="scientific">Gomphillus americanus</name>
    <dbReference type="NCBI Taxonomy" id="1940652"/>
    <lineage>
        <taxon>Eukaryota</taxon>
        <taxon>Fungi</taxon>
        <taxon>Dikarya</taxon>
        <taxon>Ascomycota</taxon>
        <taxon>Pezizomycotina</taxon>
        <taxon>Lecanoromycetes</taxon>
        <taxon>OSLEUM clade</taxon>
        <taxon>Ostropomycetidae</taxon>
        <taxon>Ostropales</taxon>
        <taxon>Graphidaceae</taxon>
        <taxon>Gomphilloideae</taxon>
        <taxon>Gomphillus</taxon>
    </lineage>
</organism>
<evidence type="ECO:0000313" key="2">
    <source>
        <dbReference type="EMBL" id="CAF9925548.1"/>
    </source>
</evidence>
<dbReference type="Pfam" id="PF25809">
    <property type="entry name" value="STEEP1"/>
    <property type="match status" value="1"/>
</dbReference>
<feature type="domain" description="STEEP1" evidence="1">
    <location>
        <begin position="5"/>
        <end position="115"/>
    </location>
</feature>
<evidence type="ECO:0000259" key="1">
    <source>
        <dbReference type="Pfam" id="PF25809"/>
    </source>
</evidence>
<dbReference type="AlphaFoldDB" id="A0A8H3FJA7"/>
<protein>
    <recommendedName>
        <fullName evidence="1">STEEP1 domain-containing protein</fullName>
    </recommendedName>
</protein>
<gene>
    <name evidence="2" type="ORF">GOMPHAMPRED_003924</name>
</gene>
<reference evidence="2" key="1">
    <citation type="submission" date="2021-03" db="EMBL/GenBank/DDBJ databases">
        <authorList>
            <person name="Tagirdzhanova G."/>
        </authorList>
    </citation>
    <scope>NUCLEOTIDE SEQUENCE</scope>
</reference>
<dbReference type="InterPro" id="IPR057965">
    <property type="entry name" value="STEEP1_dom"/>
</dbReference>
<accession>A0A8H3FJA7</accession>
<comment type="caution">
    <text evidence="2">The sequence shown here is derived from an EMBL/GenBank/DDBJ whole genome shotgun (WGS) entry which is preliminary data.</text>
</comment>
<dbReference type="OrthoDB" id="418131at2759"/>
<name>A0A8H3FJA7_9LECA</name>
<sequence length="126" mass="14186">MLAESYHCVCGTLVLVLPGYANLAELPRRKAEGLQETPILVIKSDIDPQSAMLNSTLNKTAQVVRRPDGFEKRWLWRCNRCKIPWAYELKVEQESENDSTGRMMCLLVDSLTSTEALKRAADESGD</sequence>
<proteinExistence type="predicted"/>
<evidence type="ECO:0000313" key="3">
    <source>
        <dbReference type="Proteomes" id="UP000664169"/>
    </source>
</evidence>
<dbReference type="Proteomes" id="UP000664169">
    <property type="component" value="Unassembled WGS sequence"/>
</dbReference>